<dbReference type="EMBL" id="JAINDJ010000006">
    <property type="protein sequence ID" value="KAG9444321.1"/>
    <property type="molecule type" value="Genomic_DNA"/>
</dbReference>
<organism evidence="2 3">
    <name type="scientific">Aristolochia fimbriata</name>
    <name type="common">White veined hardy Dutchman's pipe vine</name>
    <dbReference type="NCBI Taxonomy" id="158543"/>
    <lineage>
        <taxon>Eukaryota</taxon>
        <taxon>Viridiplantae</taxon>
        <taxon>Streptophyta</taxon>
        <taxon>Embryophyta</taxon>
        <taxon>Tracheophyta</taxon>
        <taxon>Spermatophyta</taxon>
        <taxon>Magnoliopsida</taxon>
        <taxon>Magnoliidae</taxon>
        <taxon>Piperales</taxon>
        <taxon>Aristolochiaceae</taxon>
        <taxon>Aristolochia</taxon>
    </lineage>
</organism>
<dbReference type="GO" id="GO:0003723">
    <property type="term" value="F:RNA binding"/>
    <property type="evidence" value="ECO:0007669"/>
    <property type="project" value="InterPro"/>
</dbReference>
<evidence type="ECO:0000313" key="3">
    <source>
        <dbReference type="Proteomes" id="UP000825729"/>
    </source>
</evidence>
<comment type="caution">
    <text evidence="2">The sequence shown here is derived from an EMBL/GenBank/DDBJ whole genome shotgun (WGS) entry which is preliminary data.</text>
</comment>
<evidence type="ECO:0000313" key="2">
    <source>
        <dbReference type="EMBL" id="KAG9444321.1"/>
    </source>
</evidence>
<protein>
    <recommendedName>
        <fullName evidence="1">PORR domain-containing protein</fullName>
    </recommendedName>
</protein>
<dbReference type="PANTHER" id="PTHR31476:SF5">
    <property type="entry name" value="UBIQUITIN CARBOXYL-TERMINAL HYDROLASE FAMILY PROTEIN"/>
    <property type="match status" value="1"/>
</dbReference>
<dbReference type="InterPro" id="IPR021099">
    <property type="entry name" value="PORR_domain"/>
</dbReference>
<dbReference type="InterPro" id="IPR045040">
    <property type="entry name" value="PORR_fam"/>
</dbReference>
<dbReference type="PANTHER" id="PTHR31476">
    <property type="entry name" value="PROTEIN WHAT'S THIS FACTOR 1 HOMOLOG, CHLOROPLASTIC"/>
    <property type="match status" value="1"/>
</dbReference>
<name>A0AAV7E7E2_ARIFI</name>
<keyword evidence="3" id="KW-1185">Reference proteome</keyword>
<accession>A0AAV7E7E2</accession>
<reference evidence="2 3" key="1">
    <citation type="submission" date="2021-07" db="EMBL/GenBank/DDBJ databases">
        <title>The Aristolochia fimbriata genome: insights into angiosperm evolution, floral development and chemical biosynthesis.</title>
        <authorList>
            <person name="Jiao Y."/>
        </authorList>
    </citation>
    <scope>NUCLEOTIDE SEQUENCE [LARGE SCALE GENOMIC DNA]</scope>
    <source>
        <strain evidence="2">IBCAS-2021</strain>
        <tissue evidence="2">Leaf</tissue>
    </source>
</reference>
<proteinExistence type="predicted"/>
<dbReference type="Pfam" id="PF11955">
    <property type="entry name" value="PORR"/>
    <property type="match status" value="1"/>
</dbReference>
<sequence length="412" mass="48488">MALKHLRSLLLCCSNSRAPTPNPGQGRRFSVWSSPKDPALESALSRNRRWIVNNQIKNIILRYPNQAPPVKFIQKKFKTLDLQGKALNWLRKYPCCFEVFCEGDENYCRLTKRMMSLVEEEESVQSSREPLLVQKLAKVLLLSRNHRLNVVKLNEFKRNFGFPDDYLIRVVPKYPEMFRIVNHSGRRTSMEIEVVSCDPEFKVSVIEAKAREENAEPRFTCCLPMSWEKSWRRFEEFNEKLPYISPYTRPVLDEEIMEKRAVALVHELLSLMLWKKASIVKLGHFKREFALPEKLNSMMLRHPGIFYVSNKYQIYTVVLRDGYLGLELVEKDPLVLVKEKFGELMQEGIHEYNRRRCQVNLEKKRARGLLKVRTAAEMSEDDMAAGQAPEVYKPEERKRFYKVLFDDNATWE</sequence>
<evidence type="ECO:0000259" key="1">
    <source>
        <dbReference type="Pfam" id="PF11955"/>
    </source>
</evidence>
<dbReference type="AlphaFoldDB" id="A0AAV7E7E2"/>
<gene>
    <name evidence="2" type="ORF">H6P81_015661</name>
</gene>
<dbReference type="Proteomes" id="UP000825729">
    <property type="component" value="Unassembled WGS sequence"/>
</dbReference>
<feature type="domain" description="PORR" evidence="1">
    <location>
        <begin position="36"/>
        <end position="348"/>
    </location>
</feature>